<keyword evidence="10" id="KW-1185">Reference proteome</keyword>
<organism evidence="9 10">
    <name type="scientific">Aedes albopictus</name>
    <name type="common">Asian tiger mosquito</name>
    <name type="synonym">Stegomyia albopicta</name>
    <dbReference type="NCBI Taxonomy" id="7160"/>
    <lineage>
        <taxon>Eukaryota</taxon>
        <taxon>Metazoa</taxon>
        <taxon>Ecdysozoa</taxon>
        <taxon>Arthropoda</taxon>
        <taxon>Hexapoda</taxon>
        <taxon>Insecta</taxon>
        <taxon>Pterygota</taxon>
        <taxon>Neoptera</taxon>
        <taxon>Endopterygota</taxon>
        <taxon>Diptera</taxon>
        <taxon>Nematocera</taxon>
        <taxon>Culicoidea</taxon>
        <taxon>Culicidae</taxon>
        <taxon>Culicinae</taxon>
        <taxon>Aedini</taxon>
        <taxon>Aedes</taxon>
        <taxon>Stegomyia</taxon>
    </lineage>
</organism>
<dbReference type="EnsemblMetazoa" id="AALFPA23_017621.R25804">
    <property type="protein sequence ID" value="AALFPA23_017621.P25804"/>
    <property type="gene ID" value="AALFPA23_017621"/>
</dbReference>
<dbReference type="Proteomes" id="UP000069940">
    <property type="component" value="Unassembled WGS sequence"/>
</dbReference>
<dbReference type="EnsemblMetazoa" id="AALFPA23_017621.R25807">
    <property type="protein sequence ID" value="AALFPA23_017621.P25807"/>
    <property type="gene ID" value="AALFPA23_017621"/>
</dbReference>
<dbReference type="EnsemblMetazoa" id="AALFPA23_017621.R25805">
    <property type="protein sequence ID" value="AALFPA23_017621.P25805"/>
    <property type="gene ID" value="AALFPA23_017621"/>
</dbReference>
<name>A0ABM1ZE85_AEDAL</name>
<dbReference type="PANTHER" id="PTHR43053:SF4">
    <property type="entry name" value="MYOGENESIS-REGULATING GLYCOSIDASE"/>
    <property type="match status" value="1"/>
</dbReference>
<protein>
    <submittedName>
        <fullName evidence="9">Uncharacterized protein</fullName>
    </submittedName>
</protein>
<dbReference type="EnsemblMetazoa" id="AALFPA23_017621.R25802">
    <property type="protein sequence ID" value="AALFPA23_017621.P25802"/>
    <property type="gene ID" value="AALFPA23_017621"/>
</dbReference>
<evidence type="ECO:0000256" key="2">
    <source>
        <dbReference type="ARBA" id="ARBA00022729"/>
    </source>
</evidence>
<reference evidence="10" key="1">
    <citation type="journal article" date="2015" name="Proc. Natl. Acad. Sci. U.S.A.">
        <title>Genome sequence of the Asian Tiger mosquito, Aedes albopictus, reveals insights into its biology, genetics, and evolution.</title>
        <authorList>
            <person name="Chen X.G."/>
            <person name="Jiang X."/>
            <person name="Gu J."/>
            <person name="Xu M."/>
            <person name="Wu Y."/>
            <person name="Deng Y."/>
            <person name="Zhang C."/>
            <person name="Bonizzoni M."/>
            <person name="Dermauw W."/>
            <person name="Vontas J."/>
            <person name="Armbruster P."/>
            <person name="Huang X."/>
            <person name="Yang Y."/>
            <person name="Zhang H."/>
            <person name="He W."/>
            <person name="Peng H."/>
            <person name="Liu Y."/>
            <person name="Wu K."/>
            <person name="Chen J."/>
            <person name="Lirakis M."/>
            <person name="Topalis P."/>
            <person name="Van Leeuwen T."/>
            <person name="Hall A.B."/>
            <person name="Jiang X."/>
            <person name="Thorpe C."/>
            <person name="Mueller R.L."/>
            <person name="Sun C."/>
            <person name="Waterhouse R.M."/>
            <person name="Yan G."/>
            <person name="Tu Z.J."/>
            <person name="Fang X."/>
            <person name="James A.A."/>
        </authorList>
    </citation>
    <scope>NUCLEOTIDE SEQUENCE [LARGE SCALE GENOMIC DNA]</scope>
    <source>
        <strain evidence="10">Foshan</strain>
    </source>
</reference>
<dbReference type="RefSeq" id="XP_062715183.1">
    <property type="nucleotide sequence ID" value="XM_062859199.1"/>
</dbReference>
<evidence type="ECO:0000256" key="3">
    <source>
        <dbReference type="ARBA" id="ARBA00022801"/>
    </source>
</evidence>
<dbReference type="InterPro" id="IPR017853">
    <property type="entry name" value="GH"/>
</dbReference>
<dbReference type="Pfam" id="PF01055">
    <property type="entry name" value="Glyco_hydro_31_2nd"/>
    <property type="match status" value="1"/>
</dbReference>
<dbReference type="RefSeq" id="XP_062715182.1">
    <property type="nucleotide sequence ID" value="XM_062859198.1"/>
</dbReference>
<dbReference type="RefSeq" id="XP_062715184.1">
    <property type="nucleotide sequence ID" value="XM_062859200.1"/>
</dbReference>
<dbReference type="RefSeq" id="XP_029729574.2">
    <property type="nucleotide sequence ID" value="XM_029873714.2"/>
</dbReference>
<dbReference type="InterPro" id="IPR050985">
    <property type="entry name" value="Alpha-glycosidase_related"/>
</dbReference>
<evidence type="ECO:0000256" key="1">
    <source>
        <dbReference type="ARBA" id="ARBA00007806"/>
    </source>
</evidence>
<keyword evidence="6" id="KW-0812">Transmembrane</keyword>
<keyword evidence="2" id="KW-0732">Signal</keyword>
<dbReference type="RefSeq" id="XP_062715186.1">
    <property type="nucleotide sequence ID" value="XM_062859202.1"/>
</dbReference>
<dbReference type="InterPro" id="IPR013780">
    <property type="entry name" value="Glyco_hydro_b"/>
</dbReference>
<keyword evidence="6" id="KW-1133">Transmembrane helix</keyword>
<feature type="transmembrane region" description="Helical" evidence="6">
    <location>
        <begin position="9"/>
        <end position="32"/>
    </location>
</feature>
<evidence type="ECO:0000256" key="5">
    <source>
        <dbReference type="RuleBase" id="RU361185"/>
    </source>
</evidence>
<feature type="domain" description="Glycosyl hydrolase family 31 C-terminal" evidence="8">
    <location>
        <begin position="578"/>
        <end position="660"/>
    </location>
</feature>
<evidence type="ECO:0000256" key="4">
    <source>
        <dbReference type="ARBA" id="ARBA00023295"/>
    </source>
</evidence>
<evidence type="ECO:0000256" key="6">
    <source>
        <dbReference type="SAM" id="Phobius"/>
    </source>
</evidence>
<reference evidence="9" key="2">
    <citation type="submission" date="2025-05" db="UniProtKB">
        <authorList>
            <consortium name="EnsemblMetazoa"/>
        </authorList>
    </citation>
    <scope>IDENTIFICATION</scope>
    <source>
        <strain evidence="9">Foshan</strain>
    </source>
</reference>
<evidence type="ECO:0000313" key="10">
    <source>
        <dbReference type="Proteomes" id="UP000069940"/>
    </source>
</evidence>
<dbReference type="EnsemblMetazoa" id="AALFPA23_017621.R25806">
    <property type="protein sequence ID" value="AALFPA23_017621.P25806"/>
    <property type="gene ID" value="AALFPA23_017621"/>
</dbReference>
<keyword evidence="6" id="KW-0472">Membrane</keyword>
<dbReference type="EnsemblMetazoa" id="AALFPA23_017621.R25803">
    <property type="protein sequence ID" value="AALFPA23_017621.P25803"/>
    <property type="gene ID" value="AALFPA23_017621"/>
</dbReference>
<dbReference type="RefSeq" id="XP_062715185.1">
    <property type="nucleotide sequence ID" value="XM_062859201.1"/>
</dbReference>
<dbReference type="SUPFAM" id="SSF51011">
    <property type="entry name" value="Glycosyl hydrolase domain"/>
    <property type="match status" value="1"/>
</dbReference>
<dbReference type="InterPro" id="IPR000322">
    <property type="entry name" value="Glyco_hydro_31_TIM"/>
</dbReference>
<dbReference type="InterPro" id="IPR048395">
    <property type="entry name" value="Glyco_hydro_31_C"/>
</dbReference>
<feature type="domain" description="Glycoside hydrolase family 31 TIM barrel" evidence="7">
    <location>
        <begin position="270"/>
        <end position="567"/>
    </location>
</feature>
<dbReference type="Pfam" id="PF21365">
    <property type="entry name" value="Glyco_hydro_31_3rd"/>
    <property type="match status" value="1"/>
</dbReference>
<evidence type="ECO:0000259" key="7">
    <source>
        <dbReference type="Pfam" id="PF01055"/>
    </source>
</evidence>
<accession>A0ABM1ZE85</accession>
<keyword evidence="4 5" id="KW-0326">Glycosidase</keyword>
<evidence type="ECO:0000313" key="9">
    <source>
        <dbReference type="EnsemblMetazoa" id="AALFPA23_017621.P25802"/>
    </source>
</evidence>
<dbReference type="Gene3D" id="3.20.20.80">
    <property type="entry name" value="Glycosidases"/>
    <property type="match status" value="1"/>
</dbReference>
<dbReference type="GeneID" id="109411498"/>
<dbReference type="SUPFAM" id="SSF51445">
    <property type="entry name" value="(Trans)glycosidases"/>
    <property type="match status" value="1"/>
</dbReference>
<dbReference type="Gene3D" id="2.60.40.1180">
    <property type="entry name" value="Golgi alpha-mannosidase II"/>
    <property type="match status" value="1"/>
</dbReference>
<sequence>MALKVTRKCLVYSVLAVIVGAAVIATALVLILRDDEEIMKSYKFANSDLVIQLQEQPDHRYVISLIRDGTTIQRVTLDHDFTDDSEIESIPRGLLLEGNAQRLEIKDIEDTAEFSMISISRTLRRGQIISDIVHTDEQPQGGRPLQWYGGPEQMDQFYPVQRLRFEDYAYIPKELHSSAIVERYWVNSAGVFFYVEKEVPLFIDQDEETLRLTAKKELPYYTYDDTFVFNYRIGVAKNVKEAHLKAVDKVLNKPVDIPDARMVRHPIWSTWVRYKKPISQQTVLDYAKEINDYGFKNAQLDIDDYWENCYGSLIFNPITFPNVTELTEQLKEMGFRVTLWVHPFINKNCQPWYTEAMTKGFLVKSHNESIGYNTKWWNSDENEASYINFINPAAVDWFRQRLAELRDQGIDSFKFDAGETSWAPADPDVEGPKALLPASMTTSFVRMCAEFGPMIEVRTGWATQDLPVFVRMLDFDTRWGKNNGLQSLIPTLLQMNLNGYPFVLPDMIGGNMYGNDILTKELFIRWLQANTFMPSMQFSKAPWDIDLETVAIAKRFTLLHEEFSDYILQRMRLTVAEGIPVNPPIWWLDPEDEEALKCDDEYLLGEDILVAPVLTEFANKRDVYLPKGTWRDGNSTQVYEGGRWLRDYSAPMDTLPYFVKTTFQMR</sequence>
<comment type="similarity">
    <text evidence="1 5">Belongs to the glycosyl hydrolase 31 family.</text>
</comment>
<proteinExistence type="inferred from homology"/>
<evidence type="ECO:0000259" key="8">
    <source>
        <dbReference type="Pfam" id="PF21365"/>
    </source>
</evidence>
<dbReference type="PANTHER" id="PTHR43053">
    <property type="entry name" value="GLYCOSIDASE FAMILY 31"/>
    <property type="match status" value="1"/>
</dbReference>
<dbReference type="CDD" id="cd06592">
    <property type="entry name" value="GH31_NET37"/>
    <property type="match status" value="1"/>
</dbReference>
<keyword evidence="3 5" id="KW-0378">Hydrolase</keyword>